<dbReference type="PANTHER" id="PTHR48098:SF3">
    <property type="entry name" value="IRON(III) ENTEROBACTIN ESTERASE"/>
    <property type="match status" value="1"/>
</dbReference>
<accession>A0ABS2RDQ7</accession>
<sequence length="241" mass="27990">MNKGQGTVTEYEFESRELDETISLLIYLPPGYSPLYKHSVVIAQDGRDYFQLGRLPRFADELIHNNEIENVIIIGVPYKNVKDRRNKYHPDGEKNEAYIRFLAHELLPWIESEYPAYCIGKCRTLIGDSLAGTVSLMTALRYPNIFGKVILHSPFVNDKVLSEVKSHTEPHLLDIYHVVGKKENEVRFSPERVEDFLTPNRELHEAFMEAGFTSFYDEFDGGHAWTYWQPDVKRALKMMFP</sequence>
<reference evidence="1 2" key="1">
    <citation type="submission" date="2021-01" db="EMBL/GenBank/DDBJ databases">
        <title>Genomic Encyclopedia of Type Strains, Phase IV (KMG-IV): sequencing the most valuable type-strain genomes for metagenomic binning, comparative biology and taxonomic classification.</title>
        <authorList>
            <person name="Goeker M."/>
        </authorList>
    </citation>
    <scope>NUCLEOTIDE SEQUENCE [LARGE SCALE GENOMIC DNA]</scope>
    <source>
        <strain evidence="1 2">DSM 105453</strain>
    </source>
</reference>
<dbReference type="Gene3D" id="3.40.50.1820">
    <property type="entry name" value="alpha/beta hydrolase"/>
    <property type="match status" value="1"/>
</dbReference>
<organism evidence="1 2">
    <name type="scientific">Siminovitchia thermophila</name>
    <dbReference type="NCBI Taxonomy" id="1245522"/>
    <lineage>
        <taxon>Bacteria</taxon>
        <taxon>Bacillati</taxon>
        <taxon>Bacillota</taxon>
        <taxon>Bacilli</taxon>
        <taxon>Bacillales</taxon>
        <taxon>Bacillaceae</taxon>
        <taxon>Siminovitchia</taxon>
    </lineage>
</organism>
<evidence type="ECO:0000313" key="1">
    <source>
        <dbReference type="EMBL" id="MBM7717334.1"/>
    </source>
</evidence>
<dbReference type="InterPro" id="IPR000801">
    <property type="entry name" value="Esterase-like"/>
</dbReference>
<dbReference type="RefSeq" id="WP_077110275.1">
    <property type="nucleotide sequence ID" value="NZ_JAFBFH010000044.1"/>
</dbReference>
<name>A0ABS2RDQ7_9BACI</name>
<comment type="caution">
    <text evidence="1">The sequence shown here is derived from an EMBL/GenBank/DDBJ whole genome shotgun (WGS) entry which is preliminary data.</text>
</comment>
<dbReference type="Pfam" id="PF00756">
    <property type="entry name" value="Esterase"/>
    <property type="match status" value="1"/>
</dbReference>
<gene>
    <name evidence="1" type="ORF">JOC94_004361</name>
</gene>
<protein>
    <submittedName>
        <fullName evidence="1">Enterochelin esterase-like enzyme</fullName>
    </submittedName>
</protein>
<keyword evidence="2" id="KW-1185">Reference proteome</keyword>
<dbReference type="InterPro" id="IPR029058">
    <property type="entry name" value="AB_hydrolase_fold"/>
</dbReference>
<dbReference type="EMBL" id="JAFBFH010000044">
    <property type="protein sequence ID" value="MBM7717334.1"/>
    <property type="molecule type" value="Genomic_DNA"/>
</dbReference>
<dbReference type="Proteomes" id="UP000823485">
    <property type="component" value="Unassembled WGS sequence"/>
</dbReference>
<evidence type="ECO:0000313" key="2">
    <source>
        <dbReference type="Proteomes" id="UP000823485"/>
    </source>
</evidence>
<proteinExistence type="predicted"/>
<dbReference type="PANTHER" id="PTHR48098">
    <property type="entry name" value="ENTEROCHELIN ESTERASE-RELATED"/>
    <property type="match status" value="1"/>
</dbReference>
<dbReference type="InterPro" id="IPR050583">
    <property type="entry name" value="Mycobacterial_A85_antigen"/>
</dbReference>
<dbReference type="SUPFAM" id="SSF53474">
    <property type="entry name" value="alpha/beta-Hydrolases"/>
    <property type="match status" value="1"/>
</dbReference>